<dbReference type="InterPro" id="IPR021314">
    <property type="entry name" value="DUF2911"/>
</dbReference>
<feature type="chain" id="PRO_5016170434" description="DUF2911 family protein" evidence="1">
    <location>
        <begin position="20"/>
        <end position="189"/>
    </location>
</feature>
<reference evidence="2 3" key="1">
    <citation type="submission" date="2018-06" db="EMBL/GenBank/DDBJ databases">
        <title>Genomic Encyclopedia of Archaeal and Bacterial Type Strains, Phase II (KMG-II): from individual species to whole genera.</title>
        <authorList>
            <person name="Goeker M."/>
        </authorList>
    </citation>
    <scope>NUCLEOTIDE SEQUENCE [LARGE SCALE GENOMIC DNA]</scope>
    <source>
        <strain evidence="2 3">DSM 23241</strain>
    </source>
</reference>
<protein>
    <recommendedName>
        <fullName evidence="4">DUF2911 family protein</fullName>
    </recommendedName>
</protein>
<evidence type="ECO:0000256" key="1">
    <source>
        <dbReference type="SAM" id="SignalP"/>
    </source>
</evidence>
<feature type="signal peptide" evidence="1">
    <location>
        <begin position="1"/>
        <end position="19"/>
    </location>
</feature>
<comment type="caution">
    <text evidence="2">The sequence shown here is derived from an EMBL/GenBank/DDBJ whole genome shotgun (WGS) entry which is preliminary data.</text>
</comment>
<organism evidence="2 3">
    <name type="scientific">Hydrotalea sandarakina</name>
    <dbReference type="NCBI Taxonomy" id="1004304"/>
    <lineage>
        <taxon>Bacteria</taxon>
        <taxon>Pseudomonadati</taxon>
        <taxon>Bacteroidota</taxon>
        <taxon>Chitinophagia</taxon>
        <taxon>Chitinophagales</taxon>
        <taxon>Chitinophagaceae</taxon>
        <taxon>Hydrotalea</taxon>
    </lineage>
</organism>
<keyword evidence="1" id="KW-0732">Signal</keyword>
<keyword evidence="3" id="KW-1185">Reference proteome</keyword>
<accession>A0A2W7RKK8</accession>
<dbReference type="Proteomes" id="UP000249720">
    <property type="component" value="Unassembled WGS sequence"/>
</dbReference>
<dbReference type="RefSeq" id="WP_111297274.1">
    <property type="nucleotide sequence ID" value="NZ_QKZV01000013.1"/>
</dbReference>
<dbReference type="EMBL" id="QKZV01000013">
    <property type="protein sequence ID" value="PZX59516.1"/>
    <property type="molecule type" value="Genomic_DNA"/>
</dbReference>
<sequence>MNKLLVVCTCLLLSLPIMAQQKPTELDKSPMDMSYWPDNYPLLKMNGKVKDLPIARIIYSRPQKNNRTIFNGIVKYGEMWRLGANEATEVEFFKNVKIGGKVVPKGRYTLYCIPEADKWTLILNKDNYTWGNYTYDIKKDVLRTTIPVEKLTSPIENFTIYFEDAKGGNANLIVEWDDVKATMPISIVP</sequence>
<evidence type="ECO:0008006" key="4">
    <source>
        <dbReference type="Google" id="ProtNLM"/>
    </source>
</evidence>
<dbReference type="OrthoDB" id="9808374at2"/>
<gene>
    <name evidence="2" type="ORF">LX80_02763</name>
</gene>
<proteinExistence type="predicted"/>
<evidence type="ECO:0000313" key="3">
    <source>
        <dbReference type="Proteomes" id="UP000249720"/>
    </source>
</evidence>
<dbReference type="AlphaFoldDB" id="A0A2W7RKK8"/>
<name>A0A2W7RKK8_9BACT</name>
<dbReference type="Pfam" id="PF11138">
    <property type="entry name" value="DUF2911"/>
    <property type="match status" value="1"/>
</dbReference>
<evidence type="ECO:0000313" key="2">
    <source>
        <dbReference type="EMBL" id="PZX59516.1"/>
    </source>
</evidence>